<keyword evidence="3" id="KW-1185">Reference proteome</keyword>
<protein>
    <submittedName>
        <fullName evidence="2">Aminopeptidase</fullName>
    </submittedName>
</protein>
<keyword evidence="2" id="KW-0645">Protease</keyword>
<dbReference type="AlphaFoldDB" id="A0A1U9KBV2"/>
<dbReference type="Pfam" id="PF26233">
    <property type="entry name" value="NicX"/>
    <property type="match status" value="1"/>
</dbReference>
<dbReference type="PANTHER" id="PTHR34448">
    <property type="entry name" value="AMINOPEPTIDASE"/>
    <property type="match status" value="1"/>
</dbReference>
<dbReference type="GO" id="GO:0046872">
    <property type="term" value="F:metal ion binding"/>
    <property type="evidence" value="ECO:0007669"/>
    <property type="project" value="UniProtKB-KW"/>
</dbReference>
<dbReference type="Proteomes" id="UP000188603">
    <property type="component" value="Chromosome"/>
</dbReference>
<dbReference type="GO" id="GO:0004177">
    <property type="term" value="F:aminopeptidase activity"/>
    <property type="evidence" value="ECO:0007669"/>
    <property type="project" value="UniProtKB-KW"/>
</dbReference>
<proteinExistence type="predicted"/>
<evidence type="ECO:0000313" key="2">
    <source>
        <dbReference type="EMBL" id="AQS57510.1"/>
    </source>
</evidence>
<organism evidence="2 3">
    <name type="scientific">Novibacillus thermophilus</name>
    <dbReference type="NCBI Taxonomy" id="1471761"/>
    <lineage>
        <taxon>Bacteria</taxon>
        <taxon>Bacillati</taxon>
        <taxon>Bacillota</taxon>
        <taxon>Bacilli</taxon>
        <taxon>Bacillales</taxon>
        <taxon>Thermoactinomycetaceae</taxon>
        <taxon>Novibacillus</taxon>
    </lineage>
</organism>
<reference evidence="2 3" key="1">
    <citation type="journal article" date="2015" name="Int. J. Syst. Evol. Microbiol.">
        <title>Novibacillus thermophilus gen. nov., sp. nov., a Gram-staining-negative and moderately thermophilic member of the family Thermoactinomycetaceae.</title>
        <authorList>
            <person name="Yang G."/>
            <person name="Chen J."/>
            <person name="Zhou S."/>
        </authorList>
    </citation>
    <scope>NUCLEOTIDE SEQUENCE [LARGE SCALE GENOMIC DNA]</scope>
    <source>
        <strain evidence="2 3">SG-1</strain>
    </source>
</reference>
<keyword evidence="2" id="KW-0031">Aminopeptidase</keyword>
<name>A0A1U9KBV2_9BACL</name>
<dbReference type="OrthoDB" id="9803993at2"/>
<accession>A0A1U9KBV2</accession>
<dbReference type="InterPro" id="IPR058739">
    <property type="entry name" value="NicX"/>
</dbReference>
<sequence length="299" mass="31719">MAARPGESLLVVTDTIKEAIGRSFILAGRELGLESVHVNMSPRQKSGEEPPLIVSEAMRAADIIMCVTEHSLTHTNARKQAVAEGARLATMPGLTLDMLHEGAITADYDEVQSFTQYVSTYLDKGKEVVIEKEGTRLTFSIEGRDAISSTGVFREKSQSGNLPSGESYIAPVEGTAEGTIVIDQSIAGLGVVTDPVTLTISGGRLVKASGDKGAELLQLLGTGDGRLLCEFGIGTNKSARVTGNVLEDEKVYSTVHVAFGSNRTFGGTIDAGVHIDCVVSEPNVWIDGMFVMDGGRWMG</sequence>
<dbReference type="GO" id="GO:0006508">
    <property type="term" value="P:proteolysis"/>
    <property type="evidence" value="ECO:0007669"/>
    <property type="project" value="InterPro"/>
</dbReference>
<dbReference type="PANTHER" id="PTHR34448:SF1">
    <property type="entry name" value="BLL6088 PROTEIN"/>
    <property type="match status" value="1"/>
</dbReference>
<dbReference type="SUPFAM" id="SSF144052">
    <property type="entry name" value="Thermophilic metalloprotease-like"/>
    <property type="match status" value="1"/>
</dbReference>
<keyword evidence="1" id="KW-0479">Metal-binding</keyword>
<dbReference type="InterPro" id="IPR052170">
    <property type="entry name" value="M29_Exopeptidase"/>
</dbReference>
<evidence type="ECO:0000313" key="3">
    <source>
        <dbReference type="Proteomes" id="UP000188603"/>
    </source>
</evidence>
<keyword evidence="2" id="KW-0378">Hydrolase</keyword>
<dbReference type="EMBL" id="CP019699">
    <property type="protein sequence ID" value="AQS57510.1"/>
    <property type="molecule type" value="Genomic_DNA"/>
</dbReference>
<gene>
    <name evidence="2" type="ORF">B0W44_10760</name>
</gene>
<dbReference type="STRING" id="1471761.B0W44_10760"/>
<evidence type="ECO:0000256" key="1">
    <source>
        <dbReference type="ARBA" id="ARBA00022723"/>
    </source>
</evidence>
<dbReference type="RefSeq" id="WP_077721352.1">
    <property type="nucleotide sequence ID" value="NZ_CP019699.1"/>
</dbReference>
<dbReference type="KEGG" id="ntr:B0W44_10760"/>